<gene>
    <name evidence="3" type="ORF">GCM10010411_12020</name>
</gene>
<dbReference type="RefSeq" id="WP_344538397.1">
    <property type="nucleotide sequence ID" value="NZ_BAAATD010000001.1"/>
</dbReference>
<protein>
    <submittedName>
        <fullName evidence="3">Lactonase family protein</fullName>
    </submittedName>
</protein>
<dbReference type="InterPro" id="IPR019405">
    <property type="entry name" value="Lactonase_7-beta_prop"/>
</dbReference>
<dbReference type="InterPro" id="IPR050282">
    <property type="entry name" value="Cycloisomerase_2"/>
</dbReference>
<accession>A0ABN3PDY2</accession>
<evidence type="ECO:0000313" key="4">
    <source>
        <dbReference type="Proteomes" id="UP001501509"/>
    </source>
</evidence>
<dbReference type="SUPFAM" id="SSF51004">
    <property type="entry name" value="C-terminal (heme d1) domain of cytochrome cd1-nitrite reductase"/>
    <property type="match status" value="1"/>
</dbReference>
<organism evidence="3 4">
    <name type="scientific">Actinomadura fulvescens</name>
    <dbReference type="NCBI Taxonomy" id="46160"/>
    <lineage>
        <taxon>Bacteria</taxon>
        <taxon>Bacillati</taxon>
        <taxon>Actinomycetota</taxon>
        <taxon>Actinomycetes</taxon>
        <taxon>Streptosporangiales</taxon>
        <taxon>Thermomonosporaceae</taxon>
        <taxon>Actinomadura</taxon>
    </lineage>
</organism>
<dbReference type="InterPro" id="IPR011048">
    <property type="entry name" value="Haem_d1_sf"/>
</dbReference>
<dbReference type="EMBL" id="BAAATD010000001">
    <property type="protein sequence ID" value="GAA2581056.1"/>
    <property type="molecule type" value="Genomic_DNA"/>
</dbReference>
<proteinExistence type="inferred from homology"/>
<dbReference type="Proteomes" id="UP001501509">
    <property type="component" value="Unassembled WGS sequence"/>
</dbReference>
<name>A0ABN3PDY2_9ACTN</name>
<reference evidence="3 4" key="1">
    <citation type="journal article" date="2019" name="Int. J. Syst. Evol. Microbiol.">
        <title>The Global Catalogue of Microorganisms (GCM) 10K type strain sequencing project: providing services to taxonomists for standard genome sequencing and annotation.</title>
        <authorList>
            <consortium name="The Broad Institute Genomics Platform"/>
            <consortium name="The Broad Institute Genome Sequencing Center for Infectious Disease"/>
            <person name="Wu L."/>
            <person name="Ma J."/>
        </authorList>
    </citation>
    <scope>NUCLEOTIDE SEQUENCE [LARGE SCALE GENOMIC DNA]</scope>
    <source>
        <strain evidence="3 4">JCM 6833</strain>
    </source>
</reference>
<evidence type="ECO:0000256" key="1">
    <source>
        <dbReference type="ARBA" id="ARBA00005564"/>
    </source>
</evidence>
<dbReference type="PANTHER" id="PTHR30344:SF1">
    <property type="entry name" value="6-PHOSPHOGLUCONOLACTONASE"/>
    <property type="match status" value="1"/>
</dbReference>
<comment type="caution">
    <text evidence="3">The sequence shown here is derived from an EMBL/GenBank/DDBJ whole genome shotgun (WGS) entry which is preliminary data.</text>
</comment>
<dbReference type="InterPro" id="IPR015943">
    <property type="entry name" value="WD40/YVTN_repeat-like_dom_sf"/>
</dbReference>
<comment type="similarity">
    <text evidence="1">Belongs to the cycloisomerase 2 family.</text>
</comment>
<sequence>MGGTLGGTAMSGQASAEGGAGDRVRRVYLGTYTEAGGLGIVRAHADRSGTLTVDEAFGDVPRPSFLTMAPGGRRMYAVSEVADGQVVALEIGADGSPRELGRQPTHGHSPAHLSVHPSGRYLLSANFFGSNIAVHPIEAGGSLRPASDVVEHTGSGPHPDQAAPHPHQIVTDPWGRFVLVVDLGTDTVVVYRLELGSGRLRRHSAARLRAGAGPRHLAFHPSGRTAYVISELDSTITVCAYDPHAGRLRPGQVVSTVPAGTPGANYPGEILVSPDGRHVYGTNRGHDSVAVLATSAGGRAVSLVDTVPCGGTWPRHMEFADEGRLLYVANQRSGTVAAFRVAGALLTPTGAPLATPAPVCVLPRF</sequence>
<evidence type="ECO:0000256" key="2">
    <source>
        <dbReference type="SAM" id="MobiDB-lite"/>
    </source>
</evidence>
<dbReference type="Pfam" id="PF10282">
    <property type="entry name" value="Lactonase"/>
    <property type="match status" value="1"/>
</dbReference>
<feature type="region of interest" description="Disordered" evidence="2">
    <location>
        <begin position="144"/>
        <end position="165"/>
    </location>
</feature>
<dbReference type="Gene3D" id="2.130.10.10">
    <property type="entry name" value="YVTN repeat-like/Quinoprotein amine dehydrogenase"/>
    <property type="match status" value="1"/>
</dbReference>
<dbReference type="PANTHER" id="PTHR30344">
    <property type="entry name" value="6-PHOSPHOGLUCONOLACTONASE-RELATED"/>
    <property type="match status" value="1"/>
</dbReference>
<evidence type="ECO:0000313" key="3">
    <source>
        <dbReference type="EMBL" id="GAA2581056.1"/>
    </source>
</evidence>
<keyword evidence="4" id="KW-1185">Reference proteome</keyword>